<evidence type="ECO:0000256" key="3">
    <source>
        <dbReference type="ARBA" id="ARBA00023163"/>
    </source>
</evidence>
<name>A0ABY0CA34_9MICO</name>
<accession>A0ABY0CA34</accession>
<reference evidence="6 7" key="1">
    <citation type="submission" date="2018-12" db="EMBL/GenBank/DDBJ databases">
        <authorList>
            <person name="hu s."/>
            <person name="Xu Y."/>
            <person name="Xu B."/>
            <person name="Li F."/>
        </authorList>
    </citation>
    <scope>NUCLEOTIDE SEQUENCE [LARGE SCALE GENOMIC DNA]</scope>
    <source>
        <strain evidence="6 7">KSW2-17</strain>
    </source>
</reference>
<evidence type="ECO:0000256" key="2">
    <source>
        <dbReference type="ARBA" id="ARBA00023125"/>
    </source>
</evidence>
<keyword evidence="7" id="KW-1185">Reference proteome</keyword>
<dbReference type="PANTHER" id="PTHR30055:SF234">
    <property type="entry name" value="HTH-TYPE TRANSCRIPTIONAL REGULATOR BETI"/>
    <property type="match status" value="1"/>
</dbReference>
<organism evidence="6 7">
    <name type="scientific">Labedella gwakjiensis</name>
    <dbReference type="NCBI Taxonomy" id="390269"/>
    <lineage>
        <taxon>Bacteria</taxon>
        <taxon>Bacillati</taxon>
        <taxon>Actinomycetota</taxon>
        <taxon>Actinomycetes</taxon>
        <taxon>Micrococcales</taxon>
        <taxon>Microbacteriaceae</taxon>
        <taxon>Labedella</taxon>
    </lineage>
</organism>
<feature type="DNA-binding region" description="H-T-H motif" evidence="4">
    <location>
        <begin position="49"/>
        <end position="68"/>
    </location>
</feature>
<proteinExistence type="predicted"/>
<dbReference type="PRINTS" id="PR00455">
    <property type="entry name" value="HTHTETR"/>
</dbReference>
<dbReference type="Gene3D" id="1.10.357.10">
    <property type="entry name" value="Tetracycline Repressor, domain 2"/>
    <property type="match status" value="1"/>
</dbReference>
<dbReference type="PANTHER" id="PTHR30055">
    <property type="entry name" value="HTH-TYPE TRANSCRIPTIONAL REGULATOR RUTR"/>
    <property type="match status" value="1"/>
</dbReference>
<dbReference type="PROSITE" id="PS50977">
    <property type="entry name" value="HTH_TETR_2"/>
    <property type="match status" value="1"/>
</dbReference>
<dbReference type="EMBL" id="RZGY01000001">
    <property type="protein sequence ID" value="RUQ86908.1"/>
    <property type="molecule type" value="Genomic_DNA"/>
</dbReference>
<evidence type="ECO:0000256" key="1">
    <source>
        <dbReference type="ARBA" id="ARBA00023015"/>
    </source>
</evidence>
<dbReference type="SUPFAM" id="SSF48498">
    <property type="entry name" value="Tetracyclin repressor-like, C-terminal domain"/>
    <property type="match status" value="1"/>
</dbReference>
<comment type="caution">
    <text evidence="6">The sequence shown here is derived from an EMBL/GenBank/DDBJ whole genome shotgun (WGS) entry which is preliminary data.</text>
</comment>
<dbReference type="Proteomes" id="UP000268291">
    <property type="component" value="Unassembled WGS sequence"/>
</dbReference>
<dbReference type="InterPro" id="IPR036271">
    <property type="entry name" value="Tet_transcr_reg_TetR-rel_C_sf"/>
</dbReference>
<keyword evidence="2 4" id="KW-0238">DNA-binding</keyword>
<evidence type="ECO:0000313" key="6">
    <source>
        <dbReference type="EMBL" id="RUQ86908.1"/>
    </source>
</evidence>
<dbReference type="Pfam" id="PF00440">
    <property type="entry name" value="TetR_N"/>
    <property type="match status" value="1"/>
</dbReference>
<dbReference type="InterPro" id="IPR009057">
    <property type="entry name" value="Homeodomain-like_sf"/>
</dbReference>
<dbReference type="SUPFAM" id="SSF46689">
    <property type="entry name" value="Homeodomain-like"/>
    <property type="match status" value="1"/>
</dbReference>
<evidence type="ECO:0000259" key="5">
    <source>
        <dbReference type="PROSITE" id="PS50977"/>
    </source>
</evidence>
<evidence type="ECO:0000256" key="4">
    <source>
        <dbReference type="PROSITE-ProRule" id="PRU00335"/>
    </source>
</evidence>
<sequence length="229" mass="25479">MHSGKVEFQPTRARGDRYHVPKRRDAVQNHEKLLAAARVVIAERGIDAPLEEIARRADVGIATLYRNFASRDELVQALFERSMDEVDALVSEIGGDESAWDSVVNFMDRLGMWLLADPAMPTIVTRIGIIDPERRPAMRFTGAMTGIVEQAKADGDLRDDVTSIDIVLLATMLGSIGRYGSEYVAQWRRQLDIVLDGLRPEGAPRRPLAAGPVDLDSYHRMLRRSPASS</sequence>
<evidence type="ECO:0000313" key="7">
    <source>
        <dbReference type="Proteomes" id="UP000268291"/>
    </source>
</evidence>
<keyword evidence="1" id="KW-0805">Transcription regulation</keyword>
<feature type="domain" description="HTH tetR-type" evidence="5">
    <location>
        <begin position="27"/>
        <end position="86"/>
    </location>
</feature>
<dbReference type="InterPro" id="IPR050109">
    <property type="entry name" value="HTH-type_TetR-like_transc_reg"/>
</dbReference>
<protein>
    <submittedName>
        <fullName evidence="6">TetR/AcrR family transcriptional regulator</fullName>
    </submittedName>
</protein>
<dbReference type="InterPro" id="IPR001647">
    <property type="entry name" value="HTH_TetR"/>
</dbReference>
<gene>
    <name evidence="6" type="ORF">ELQ93_08160</name>
</gene>
<keyword evidence="3" id="KW-0804">Transcription</keyword>